<keyword evidence="16" id="KW-0739">Sodium transport</keyword>
<keyword evidence="3" id="KW-0813">Transport</keyword>
<dbReference type="InterPro" id="IPR004837">
    <property type="entry name" value="NaCa_Exmemb"/>
</dbReference>
<evidence type="ECO:0000256" key="18">
    <source>
        <dbReference type="SAM" id="Phobius"/>
    </source>
</evidence>
<keyword evidence="10" id="KW-0769">Symport</keyword>
<keyword evidence="4" id="KW-0050">Antiport</keyword>
<protein>
    <recommendedName>
        <fullName evidence="19">Sodium/calcium exchanger membrane region domain-containing protein</fullName>
    </recommendedName>
</protein>
<evidence type="ECO:0000256" key="14">
    <source>
        <dbReference type="ARBA" id="ARBA00023065"/>
    </source>
</evidence>
<keyword evidence="11" id="KW-0630">Potassium</keyword>
<feature type="domain" description="Sodium/calcium exchanger membrane region" evidence="19">
    <location>
        <begin position="381"/>
        <end position="529"/>
    </location>
</feature>
<keyword evidence="8" id="KW-0732">Signal</keyword>
<dbReference type="Proteomes" id="UP001347796">
    <property type="component" value="Unassembled WGS sequence"/>
</dbReference>
<feature type="region of interest" description="Disordered" evidence="17">
    <location>
        <begin position="291"/>
        <end position="313"/>
    </location>
</feature>
<keyword evidence="21" id="KW-1185">Reference proteome</keyword>
<keyword evidence="9" id="KW-0106">Calcium</keyword>
<dbReference type="InterPro" id="IPR044880">
    <property type="entry name" value="NCX_ion-bd_dom_sf"/>
</dbReference>
<evidence type="ECO:0000256" key="9">
    <source>
        <dbReference type="ARBA" id="ARBA00022837"/>
    </source>
</evidence>
<evidence type="ECO:0000256" key="1">
    <source>
        <dbReference type="ARBA" id="ARBA00004141"/>
    </source>
</evidence>
<organism evidence="20 21">
    <name type="scientific">Patella caerulea</name>
    <name type="common">Rayed Mediterranean limpet</name>
    <dbReference type="NCBI Taxonomy" id="87958"/>
    <lineage>
        <taxon>Eukaryota</taxon>
        <taxon>Metazoa</taxon>
        <taxon>Spiralia</taxon>
        <taxon>Lophotrochozoa</taxon>
        <taxon>Mollusca</taxon>
        <taxon>Gastropoda</taxon>
        <taxon>Patellogastropoda</taxon>
        <taxon>Patelloidea</taxon>
        <taxon>Patellidae</taxon>
        <taxon>Patella</taxon>
    </lineage>
</organism>
<dbReference type="NCBIfam" id="TIGR00367">
    <property type="entry name" value="calcium/sodium antiporter"/>
    <property type="match status" value="1"/>
</dbReference>
<feature type="transmembrane region" description="Helical" evidence="18">
    <location>
        <begin position="176"/>
        <end position="202"/>
    </location>
</feature>
<comment type="subcellular location">
    <subcellularLocation>
        <location evidence="1">Membrane</location>
        <topology evidence="1">Multi-pass membrane protein</topology>
    </subcellularLocation>
</comment>
<sequence length="547" mass="60410">MARVHTLARKEKILLLTKRRRFVRLCFVGCVYIGVVLLGLVGELVAGSNSNRPAFNTATSIAENGDRHRIKRSITLEEDQKNCTPRSVDNFPGNLMSLQDTKDGGVFIHILLSLYLFGALALVCDDYFVPSCEHICTGLKLQEDVAGATFMAAGSSTPELFTSVVGVFIAESDVGVGTIVGSAVFNILFIIAVCGLFAGMVVQLTWWPFFRDLVFYLFSVLALILVIYDGEVDWYEALIMVMMYIVYIIVMYFNPLLEKSAISAVKAFQDKHQISKGSKTAETQPLLRDETLSTSNSLASRSEETGFGGEETGLGEDIVEEDLRKVEEINQDKDDEYESPWEIPVGFPSRIFWVAMLPVKAMLYITVPDCRKPGIWRKLFLLTFVSSIIWVAIFSYLMVWMVTIAGDALEIPDTVMGLTFLAAGTSVTDCLASLLVARDGLGDMAVSNSIGSNIFDILMCLGFPWLLETLIVNTGESLVISSAGLTYSSIILLSTVAFLLISILINKWQVDKKLGLIFLSVYVIVISISCLFELNIFGDFNDPVCPR</sequence>
<keyword evidence="6" id="KW-0109">Calcium transport</keyword>
<dbReference type="Pfam" id="PF01699">
    <property type="entry name" value="Na_Ca_ex"/>
    <property type="match status" value="2"/>
</dbReference>
<feature type="transmembrane region" description="Helical" evidence="18">
    <location>
        <begin position="145"/>
        <end position="170"/>
    </location>
</feature>
<dbReference type="EMBL" id="JAZGQO010000021">
    <property type="protein sequence ID" value="KAK6166194.1"/>
    <property type="molecule type" value="Genomic_DNA"/>
</dbReference>
<feature type="transmembrane region" description="Helical" evidence="18">
    <location>
        <begin position="449"/>
        <end position="467"/>
    </location>
</feature>
<evidence type="ECO:0000256" key="16">
    <source>
        <dbReference type="ARBA" id="ARBA00023201"/>
    </source>
</evidence>
<keyword evidence="7 18" id="KW-0812">Transmembrane</keyword>
<keyword evidence="12 18" id="KW-1133">Transmembrane helix</keyword>
<dbReference type="InterPro" id="IPR004481">
    <property type="entry name" value="K/Na/Ca-exchanger"/>
</dbReference>
<evidence type="ECO:0000256" key="12">
    <source>
        <dbReference type="ARBA" id="ARBA00022989"/>
    </source>
</evidence>
<keyword evidence="13" id="KW-0915">Sodium</keyword>
<feature type="transmembrane region" description="Helical" evidence="18">
    <location>
        <begin position="106"/>
        <end position="124"/>
    </location>
</feature>
<dbReference type="AlphaFoldDB" id="A0AAN8GG27"/>
<evidence type="ECO:0000259" key="19">
    <source>
        <dbReference type="Pfam" id="PF01699"/>
    </source>
</evidence>
<dbReference type="PANTHER" id="PTHR10846:SF73">
    <property type="entry name" value="SODIUM_CALCIUM EXCHANGER MEMBRANE REGION DOMAIN-CONTAINING PROTEIN"/>
    <property type="match status" value="1"/>
</dbReference>
<evidence type="ECO:0000256" key="3">
    <source>
        <dbReference type="ARBA" id="ARBA00022448"/>
    </source>
</evidence>
<name>A0AAN8GG27_PATCE</name>
<dbReference type="GO" id="GO:0005262">
    <property type="term" value="F:calcium channel activity"/>
    <property type="evidence" value="ECO:0007669"/>
    <property type="project" value="TreeGrafter"/>
</dbReference>
<evidence type="ECO:0000256" key="15">
    <source>
        <dbReference type="ARBA" id="ARBA00023136"/>
    </source>
</evidence>
<evidence type="ECO:0000256" key="10">
    <source>
        <dbReference type="ARBA" id="ARBA00022847"/>
    </source>
</evidence>
<evidence type="ECO:0000256" key="5">
    <source>
        <dbReference type="ARBA" id="ARBA00022538"/>
    </source>
</evidence>
<evidence type="ECO:0000313" key="21">
    <source>
        <dbReference type="Proteomes" id="UP001347796"/>
    </source>
</evidence>
<evidence type="ECO:0000256" key="17">
    <source>
        <dbReference type="SAM" id="MobiDB-lite"/>
    </source>
</evidence>
<evidence type="ECO:0000256" key="2">
    <source>
        <dbReference type="ARBA" id="ARBA00005364"/>
    </source>
</evidence>
<comment type="similarity">
    <text evidence="2">Belongs to the Ca(2+):cation antiporter (CaCA) (TC 2.A.19) family. SLC24A subfamily.</text>
</comment>
<gene>
    <name evidence="20" type="ORF">SNE40_022950</name>
</gene>
<feature type="transmembrane region" description="Helical" evidence="18">
    <location>
        <begin position="21"/>
        <end position="41"/>
    </location>
</feature>
<dbReference type="GO" id="GO:0006874">
    <property type="term" value="P:intracellular calcium ion homeostasis"/>
    <property type="evidence" value="ECO:0007669"/>
    <property type="project" value="TreeGrafter"/>
</dbReference>
<keyword evidence="14" id="KW-0406">Ion transport</keyword>
<dbReference type="Gene3D" id="1.20.1420.30">
    <property type="entry name" value="NCX, central ion-binding region"/>
    <property type="match status" value="2"/>
</dbReference>
<feature type="transmembrane region" description="Helical" evidence="18">
    <location>
        <begin position="415"/>
        <end position="437"/>
    </location>
</feature>
<evidence type="ECO:0000256" key="13">
    <source>
        <dbReference type="ARBA" id="ARBA00023053"/>
    </source>
</evidence>
<keyword evidence="5" id="KW-0633">Potassium transport</keyword>
<evidence type="ECO:0000256" key="11">
    <source>
        <dbReference type="ARBA" id="ARBA00022958"/>
    </source>
</evidence>
<dbReference type="GO" id="GO:0015293">
    <property type="term" value="F:symporter activity"/>
    <property type="evidence" value="ECO:0007669"/>
    <property type="project" value="UniProtKB-KW"/>
</dbReference>
<feature type="transmembrane region" description="Helical" evidence="18">
    <location>
        <begin position="479"/>
        <end position="504"/>
    </location>
</feature>
<keyword evidence="15 18" id="KW-0472">Membrane</keyword>
<comment type="caution">
    <text evidence="20">The sequence shown here is derived from an EMBL/GenBank/DDBJ whole genome shotgun (WGS) entry which is preliminary data.</text>
</comment>
<reference evidence="20 21" key="1">
    <citation type="submission" date="2024-01" db="EMBL/GenBank/DDBJ databases">
        <title>The genome of the rayed Mediterranean limpet Patella caerulea (Linnaeus, 1758).</title>
        <authorList>
            <person name="Anh-Thu Weber A."/>
            <person name="Halstead-Nussloch G."/>
        </authorList>
    </citation>
    <scope>NUCLEOTIDE SEQUENCE [LARGE SCALE GENOMIC DNA]</scope>
    <source>
        <strain evidence="20">AATW-2023a</strain>
        <tissue evidence="20">Whole specimen</tissue>
    </source>
</reference>
<feature type="transmembrane region" description="Helical" evidence="18">
    <location>
        <begin position="379"/>
        <end position="403"/>
    </location>
</feature>
<feature type="transmembrane region" description="Helical" evidence="18">
    <location>
        <begin position="516"/>
        <end position="537"/>
    </location>
</feature>
<evidence type="ECO:0000313" key="20">
    <source>
        <dbReference type="EMBL" id="KAK6166194.1"/>
    </source>
</evidence>
<evidence type="ECO:0000256" key="4">
    <source>
        <dbReference type="ARBA" id="ARBA00022449"/>
    </source>
</evidence>
<dbReference type="FunFam" id="1.20.1420.30:FF:000009">
    <property type="entry name" value="sodium/potassium/calcium exchanger 5 isoform X2"/>
    <property type="match status" value="1"/>
</dbReference>
<proteinExistence type="inferred from homology"/>
<dbReference type="GO" id="GO:0008273">
    <property type="term" value="F:calcium, potassium:sodium antiporter activity"/>
    <property type="evidence" value="ECO:0007669"/>
    <property type="project" value="TreeGrafter"/>
</dbReference>
<dbReference type="GO" id="GO:0005886">
    <property type="term" value="C:plasma membrane"/>
    <property type="evidence" value="ECO:0007669"/>
    <property type="project" value="TreeGrafter"/>
</dbReference>
<evidence type="ECO:0000256" key="8">
    <source>
        <dbReference type="ARBA" id="ARBA00022729"/>
    </source>
</evidence>
<dbReference type="PANTHER" id="PTHR10846">
    <property type="entry name" value="SODIUM/POTASSIUM/CALCIUM EXCHANGER"/>
    <property type="match status" value="1"/>
</dbReference>
<feature type="domain" description="Sodium/calcium exchanger membrane region" evidence="19">
    <location>
        <begin position="110"/>
        <end position="252"/>
    </location>
</feature>
<feature type="transmembrane region" description="Helical" evidence="18">
    <location>
        <begin position="209"/>
        <end position="228"/>
    </location>
</feature>
<accession>A0AAN8GG27</accession>
<evidence type="ECO:0000256" key="6">
    <source>
        <dbReference type="ARBA" id="ARBA00022568"/>
    </source>
</evidence>
<evidence type="ECO:0000256" key="7">
    <source>
        <dbReference type="ARBA" id="ARBA00022692"/>
    </source>
</evidence>
<feature type="transmembrane region" description="Helical" evidence="18">
    <location>
        <begin position="234"/>
        <end position="253"/>
    </location>
</feature>
<dbReference type="FunFam" id="1.20.1420.30:FF:000004">
    <property type="entry name" value="Sodium/potassium/calcium exchanger 2 isoform 1"/>
    <property type="match status" value="1"/>
</dbReference>